<protein>
    <recommendedName>
        <fullName evidence="3">Tetratricopeptide repeat protein</fullName>
    </recommendedName>
</protein>
<comment type="caution">
    <text evidence="1">The sequence shown here is derived from an EMBL/GenBank/DDBJ whole genome shotgun (WGS) entry which is preliminary data.</text>
</comment>
<sequence length="431" mass="45504">MIRHGKLKFGKLVSRSALGAALAFGVVAGGATISTPAYAQKGFSKPFVAAAQPVQEGLGQIETQKNSGADVSAAVSALKPQVEAAAAAASTPKDMMTAGQFLLNLGTLGEDMMLRQRGVQMILDSGQLEAAKVPQFQYYLGNFAYSNKEYATAASALKAAKAGGYSESNLVPLMLQSYADAGQPAQAIAALKELIATQKAAGQPVPADWTSRGSLIAYKANMGKEAAELATMQAQADPTPLNWLNAAQMTRSFNQFDGQISLDLFRLMDRSGALDADAQYTRNEYKEYIETADPRRFPGEVVRIIDKGVSKGALDGSEQWIKESRQTASGRVASDKASLSGDVASAKSNGRSAQALADAFLNYGDAAQAEELYAAALSAGGQIDRDLIYTRMGIAQLDQGKIAEAKDSFTKVNGSRAPVANLWLAYAETQA</sequence>
<evidence type="ECO:0008006" key="3">
    <source>
        <dbReference type="Google" id="ProtNLM"/>
    </source>
</evidence>
<keyword evidence="2" id="KW-1185">Reference proteome</keyword>
<evidence type="ECO:0000313" key="1">
    <source>
        <dbReference type="EMBL" id="NYH94274.1"/>
    </source>
</evidence>
<reference evidence="1 2" key="1">
    <citation type="submission" date="2020-07" db="EMBL/GenBank/DDBJ databases">
        <title>Genomic Encyclopedia of Type Strains, Phase IV (KMG-IV): sequencing the most valuable type-strain genomes for metagenomic binning, comparative biology and taxonomic classification.</title>
        <authorList>
            <person name="Goeker M."/>
        </authorList>
    </citation>
    <scope>NUCLEOTIDE SEQUENCE [LARGE SCALE GENOMIC DNA]</scope>
    <source>
        <strain evidence="1 2">DSM 29043</strain>
    </source>
</reference>
<organism evidence="1 2">
    <name type="scientific">Novosphingobium marinum</name>
    <dbReference type="NCBI Taxonomy" id="1514948"/>
    <lineage>
        <taxon>Bacteria</taxon>
        <taxon>Pseudomonadati</taxon>
        <taxon>Pseudomonadota</taxon>
        <taxon>Alphaproteobacteria</taxon>
        <taxon>Sphingomonadales</taxon>
        <taxon>Sphingomonadaceae</taxon>
        <taxon>Novosphingobium</taxon>
    </lineage>
</organism>
<gene>
    <name evidence="1" type="ORF">FHS75_000579</name>
</gene>
<dbReference type="RefSeq" id="WP_179406205.1">
    <property type="nucleotide sequence ID" value="NZ_BMGF01000001.1"/>
</dbReference>
<dbReference type="SUPFAM" id="SSF48452">
    <property type="entry name" value="TPR-like"/>
    <property type="match status" value="1"/>
</dbReference>
<dbReference type="Proteomes" id="UP000522081">
    <property type="component" value="Unassembled WGS sequence"/>
</dbReference>
<dbReference type="AlphaFoldDB" id="A0A7Y9XTH2"/>
<evidence type="ECO:0000313" key="2">
    <source>
        <dbReference type="Proteomes" id="UP000522081"/>
    </source>
</evidence>
<dbReference type="InterPro" id="IPR011990">
    <property type="entry name" value="TPR-like_helical_dom_sf"/>
</dbReference>
<dbReference type="Gene3D" id="1.25.40.10">
    <property type="entry name" value="Tetratricopeptide repeat domain"/>
    <property type="match status" value="1"/>
</dbReference>
<accession>A0A7Y9XTH2</accession>
<dbReference type="EMBL" id="JACBZF010000001">
    <property type="protein sequence ID" value="NYH94274.1"/>
    <property type="molecule type" value="Genomic_DNA"/>
</dbReference>
<proteinExistence type="predicted"/>
<name>A0A7Y9XTH2_9SPHN</name>